<evidence type="ECO:0000256" key="1">
    <source>
        <dbReference type="SAM" id="MobiDB-lite"/>
    </source>
</evidence>
<name>A0A2K1IKC0_PHYPA</name>
<reference evidence="3" key="3">
    <citation type="submission" date="2020-12" db="UniProtKB">
        <authorList>
            <consortium name="EnsemblPlants"/>
        </authorList>
    </citation>
    <scope>IDENTIFICATION</scope>
</reference>
<accession>A0A2K1IKC0</accession>
<feature type="compositionally biased region" description="Gly residues" evidence="1">
    <location>
        <begin position="38"/>
        <end position="47"/>
    </location>
</feature>
<feature type="region of interest" description="Disordered" evidence="1">
    <location>
        <begin position="17"/>
        <end position="103"/>
    </location>
</feature>
<dbReference type="Proteomes" id="UP000006727">
    <property type="component" value="Chromosome 23"/>
</dbReference>
<dbReference type="EnsemblPlants" id="Pp3c23_21980V3.1">
    <property type="protein sequence ID" value="PAC:32949628.CDS.1"/>
    <property type="gene ID" value="Pp3c23_21980"/>
</dbReference>
<reference evidence="2 4" key="1">
    <citation type="journal article" date="2008" name="Science">
        <title>The Physcomitrella genome reveals evolutionary insights into the conquest of land by plants.</title>
        <authorList>
            <person name="Rensing S."/>
            <person name="Lang D."/>
            <person name="Zimmer A."/>
            <person name="Terry A."/>
            <person name="Salamov A."/>
            <person name="Shapiro H."/>
            <person name="Nishiyama T."/>
            <person name="Perroud P.-F."/>
            <person name="Lindquist E."/>
            <person name="Kamisugi Y."/>
            <person name="Tanahashi T."/>
            <person name="Sakakibara K."/>
            <person name="Fujita T."/>
            <person name="Oishi K."/>
            <person name="Shin-I T."/>
            <person name="Kuroki Y."/>
            <person name="Toyoda A."/>
            <person name="Suzuki Y."/>
            <person name="Hashimoto A."/>
            <person name="Yamaguchi K."/>
            <person name="Sugano A."/>
            <person name="Kohara Y."/>
            <person name="Fujiyama A."/>
            <person name="Anterola A."/>
            <person name="Aoki S."/>
            <person name="Ashton N."/>
            <person name="Barbazuk W.B."/>
            <person name="Barker E."/>
            <person name="Bennetzen J."/>
            <person name="Bezanilla M."/>
            <person name="Blankenship R."/>
            <person name="Cho S.H."/>
            <person name="Dutcher S."/>
            <person name="Estelle M."/>
            <person name="Fawcett J.A."/>
            <person name="Gundlach H."/>
            <person name="Hanada K."/>
            <person name="Heyl A."/>
            <person name="Hicks K.A."/>
            <person name="Hugh J."/>
            <person name="Lohr M."/>
            <person name="Mayer K."/>
            <person name="Melkozernov A."/>
            <person name="Murata T."/>
            <person name="Nelson D."/>
            <person name="Pils B."/>
            <person name="Prigge M."/>
            <person name="Reiss B."/>
            <person name="Renner T."/>
            <person name="Rombauts S."/>
            <person name="Rushton P."/>
            <person name="Sanderfoot A."/>
            <person name="Schween G."/>
            <person name="Shiu S.-H."/>
            <person name="Stueber K."/>
            <person name="Theodoulou F.L."/>
            <person name="Tu H."/>
            <person name="Van de Peer Y."/>
            <person name="Verrier P.J."/>
            <person name="Waters E."/>
            <person name="Wood A."/>
            <person name="Yang L."/>
            <person name="Cove D."/>
            <person name="Cuming A."/>
            <person name="Hasebe M."/>
            <person name="Lucas S."/>
            <person name="Mishler D.B."/>
            <person name="Reski R."/>
            <person name="Grigoriev I."/>
            <person name="Quatrano R.S."/>
            <person name="Boore J.L."/>
        </authorList>
    </citation>
    <scope>NUCLEOTIDE SEQUENCE [LARGE SCALE GENOMIC DNA]</scope>
    <source>
        <strain evidence="3 4">cv. Gransden 2004</strain>
    </source>
</reference>
<feature type="compositionally biased region" description="Basic and acidic residues" evidence="1">
    <location>
        <begin position="74"/>
        <end position="83"/>
    </location>
</feature>
<dbReference type="Gramene" id="Pp3c23_21980V3.1">
    <property type="protein sequence ID" value="PAC:32949628.CDS.1"/>
    <property type="gene ID" value="Pp3c23_21980"/>
</dbReference>
<proteinExistence type="predicted"/>
<reference evidence="2 4" key="2">
    <citation type="journal article" date="2018" name="Plant J.">
        <title>The Physcomitrella patens chromosome-scale assembly reveals moss genome structure and evolution.</title>
        <authorList>
            <person name="Lang D."/>
            <person name="Ullrich K.K."/>
            <person name="Murat F."/>
            <person name="Fuchs J."/>
            <person name="Jenkins J."/>
            <person name="Haas F.B."/>
            <person name="Piednoel M."/>
            <person name="Gundlach H."/>
            <person name="Van Bel M."/>
            <person name="Meyberg R."/>
            <person name="Vives C."/>
            <person name="Morata J."/>
            <person name="Symeonidi A."/>
            <person name="Hiss M."/>
            <person name="Muchero W."/>
            <person name="Kamisugi Y."/>
            <person name="Saleh O."/>
            <person name="Blanc G."/>
            <person name="Decker E.L."/>
            <person name="van Gessel N."/>
            <person name="Grimwood J."/>
            <person name="Hayes R.D."/>
            <person name="Graham S.W."/>
            <person name="Gunter L.E."/>
            <person name="McDaniel S.F."/>
            <person name="Hoernstein S.N.W."/>
            <person name="Larsson A."/>
            <person name="Li F.W."/>
            <person name="Perroud P.F."/>
            <person name="Phillips J."/>
            <person name="Ranjan P."/>
            <person name="Rokshar D.S."/>
            <person name="Rothfels C.J."/>
            <person name="Schneider L."/>
            <person name="Shu S."/>
            <person name="Stevenson D.W."/>
            <person name="Thummler F."/>
            <person name="Tillich M."/>
            <person name="Villarreal Aguilar J.C."/>
            <person name="Widiez T."/>
            <person name="Wong G.K."/>
            <person name="Wymore A."/>
            <person name="Zhang Y."/>
            <person name="Zimmer A.D."/>
            <person name="Quatrano R.S."/>
            <person name="Mayer K.F.X."/>
            <person name="Goodstein D."/>
            <person name="Casacuberta J.M."/>
            <person name="Vandepoele K."/>
            <person name="Reski R."/>
            <person name="Cuming A.C."/>
            <person name="Tuskan G.A."/>
            <person name="Maumus F."/>
            <person name="Salse J."/>
            <person name="Schmutz J."/>
            <person name="Rensing S.A."/>
        </authorList>
    </citation>
    <scope>NUCLEOTIDE SEQUENCE [LARGE SCALE GENOMIC DNA]</scope>
    <source>
        <strain evidence="3 4">cv. Gransden 2004</strain>
    </source>
</reference>
<evidence type="ECO:0000313" key="4">
    <source>
        <dbReference type="Proteomes" id="UP000006727"/>
    </source>
</evidence>
<dbReference type="AlphaFoldDB" id="A0A2K1IKC0"/>
<dbReference type="EMBL" id="ABEU02000023">
    <property type="protein sequence ID" value="PNR29726.1"/>
    <property type="molecule type" value="Genomic_DNA"/>
</dbReference>
<feature type="compositionally biased region" description="Basic and acidic residues" evidence="1">
    <location>
        <begin position="18"/>
        <end position="34"/>
    </location>
</feature>
<dbReference type="PaxDb" id="3218-PP1S335_72V6.1"/>
<organism evidence="2">
    <name type="scientific">Physcomitrium patens</name>
    <name type="common">Spreading-leaved earth moss</name>
    <name type="synonym">Physcomitrella patens</name>
    <dbReference type="NCBI Taxonomy" id="3218"/>
    <lineage>
        <taxon>Eukaryota</taxon>
        <taxon>Viridiplantae</taxon>
        <taxon>Streptophyta</taxon>
        <taxon>Embryophyta</taxon>
        <taxon>Bryophyta</taxon>
        <taxon>Bryophytina</taxon>
        <taxon>Bryopsida</taxon>
        <taxon>Funariidae</taxon>
        <taxon>Funariales</taxon>
        <taxon>Funariaceae</taxon>
        <taxon>Physcomitrium</taxon>
    </lineage>
</organism>
<evidence type="ECO:0000313" key="2">
    <source>
        <dbReference type="EMBL" id="PNR29726.1"/>
    </source>
</evidence>
<sequence>MVMVVVQWWKGGTRGRHREIPAAEKGGCEQERKSLSNGRGGGRGGSCGDPPSLAGLFRPTLLAPRASQSARQRGSHESGDVMLRRRVGIGPGEMGLGREPGKALTQEERHLLTRSGDGLQAWREADGWPVLEDTHTHN</sequence>
<keyword evidence="4" id="KW-1185">Reference proteome</keyword>
<dbReference type="InParanoid" id="A0A2K1IKC0"/>
<gene>
    <name evidence="2" type="ORF">PHYPA_028420</name>
</gene>
<evidence type="ECO:0000313" key="3">
    <source>
        <dbReference type="EnsemblPlants" id="PAC:32949628.CDS.1"/>
    </source>
</evidence>
<protein>
    <submittedName>
        <fullName evidence="2 3">Uncharacterized protein</fullName>
    </submittedName>
</protein>